<dbReference type="SUPFAM" id="SSF52540">
    <property type="entry name" value="P-loop containing nucleoside triphosphate hydrolases"/>
    <property type="match status" value="1"/>
</dbReference>
<reference evidence="8 9" key="1">
    <citation type="submission" date="2017-06" db="EMBL/GenBank/DDBJ databases">
        <title>Whole Genome Sequences of Colwellia marinimaniae MTCD1.</title>
        <authorList>
            <person name="Kusumoto H."/>
            <person name="Inoue M."/>
            <person name="Tanikawa K."/>
            <person name="Maeji H."/>
            <person name="Cameron J.H."/>
            <person name="Bartlett D.H."/>
        </authorList>
    </citation>
    <scope>NUCLEOTIDE SEQUENCE [LARGE SCALE GENOMIC DNA]</scope>
    <source>
        <strain evidence="8 9">MTCD1</strain>
    </source>
</reference>
<keyword evidence="2" id="KW-0812">Transmembrane</keyword>
<dbReference type="InterPro" id="IPR001650">
    <property type="entry name" value="Helicase_C-like"/>
</dbReference>
<evidence type="ECO:0000313" key="8">
    <source>
        <dbReference type="EMBL" id="GAW97621.1"/>
    </source>
</evidence>
<dbReference type="InterPro" id="IPR050742">
    <property type="entry name" value="Helicase_Restrict-Modif_Enz"/>
</dbReference>
<sequence length="1245" mass="140150">MKMEINMKQSNFEFLKGVNDILYRIALAAENNFPDDPNTTLIKLRMFGEASAKHIAKLLDIEIPATQLELVRELAKISWVDDSIINVFHLLRKVGNQAVHDYHNDLDDAEMALRLAFRLSIWYYRLVNKDLDFAAPIFKLPDGQQAQQYQSQVTELKEELSQALQQAQSVKDQSNSELEASKNKLTALNGYIAILEGKQEETEAQTQARVAALEAQLQQKDEELAKKTEGERKAYKQEITQRAAARRLDLSEKETRFIIDQQLRAAGWAADTTALTYANGTRPQIGKNLAIAEWPTAVDETGNTGFADYVLFVGLKAIGVVEAKKINIDVCGKLSEAHRYSIYFDHAHLRDELLLHAANDVKLQNKVNEVMAAYLITWPESAKLNSRSYKIPFVFSANGRDYRRQLLTKSGIWYRDVRKISNQPKALPAWHTPDELQAKLASNKEAAHQWLDNNKPTDLSLWYFQEEAVTATEQAIKQGQQNILLAMATGTGKTRTAIALMYRLIQSRRFNRILFLVDRRTLGEQALNAFDDTRINDVPFNTIFSIKGLTDKFPSDATKIHVATVQALVKRTLQSDEFMPVERYDCIIVDEAHRGYILDKEQTEGEMEFRNQLDYVSSYRRILDHFDAVKIGLTATPALHTTDIFGLPVYRYSYRKAVIDGYLTDQEPPIKIVTKLLQDGIYLSAGTEVTRLTNQGELIEDTLEDELDFEVANFNRDIIVPSFNRVVAEALATELNPSGSQKTLIFCVNNIHADMMVLALQAAFKEQYPNLEHDAIIKITGTSDKDPKKIQSLITRFKKERLPNIVITVDLLTTGVDIPSICNLVFIRKVKSRILYEQMKGRATRLCPEVGKTSFKIYDAVDLYSSLEAVDTMKPVVVRPKVELGTLVNEITDSQTYKTFEADGRCFAEHSHEQLVAKVQRIVSHGLFNREKSVEIEQAIKRLDETLSHSAGCDFASLAQTLKNKGPKQCAEIFTQLPKLVANLEHLKKQINELRNEPIFTDINGFLSKGSKDVSDWLAFIDELYPDNQVIHAKWNAGNLADLAMDEGLVDNNDKLLQLAKTGNIKAILGGAVVMAVNKTAGHWKNAFHESREVGIELAAAIEGTPELHDCILMGHSLGARVVHHTLAELDAPHVKAVYLLAGAVSSEPEVWADIFSTHSDTKFINCMSQKDSTLKYGYRAGCLFDHKPIGLSPLDEEACLNLVNIDVSKYAKGHQYFKNKKVGAFLKQELSQYDQVALKSLALV</sequence>
<dbReference type="Pfam" id="PF00271">
    <property type="entry name" value="Helicase_C"/>
    <property type="match status" value="1"/>
</dbReference>
<dbReference type="EMBL" id="BDQM01000039">
    <property type="protein sequence ID" value="GAW97621.1"/>
    <property type="molecule type" value="Genomic_DNA"/>
</dbReference>
<dbReference type="PROSITE" id="PS51194">
    <property type="entry name" value="HELICASE_CTER"/>
    <property type="match status" value="1"/>
</dbReference>
<dbReference type="CDD" id="cd18032">
    <property type="entry name" value="DEXHc_RE_I_III_res"/>
    <property type="match status" value="1"/>
</dbReference>
<dbReference type="Pfam" id="PF05277">
    <property type="entry name" value="DUF726"/>
    <property type="match status" value="1"/>
</dbReference>
<dbReference type="InterPro" id="IPR007941">
    <property type="entry name" value="DUF726"/>
</dbReference>
<organism evidence="8 9">
    <name type="scientific">Colwellia marinimaniae</name>
    <dbReference type="NCBI Taxonomy" id="1513592"/>
    <lineage>
        <taxon>Bacteria</taxon>
        <taxon>Pseudomonadati</taxon>
        <taxon>Pseudomonadota</taxon>
        <taxon>Gammaproteobacteria</taxon>
        <taxon>Alteromonadales</taxon>
        <taxon>Colwelliaceae</taxon>
        <taxon>Colwellia</taxon>
    </lineage>
</organism>
<keyword evidence="8" id="KW-0378">Hydrolase</keyword>
<dbReference type="SMART" id="SM00487">
    <property type="entry name" value="DEXDc"/>
    <property type="match status" value="1"/>
</dbReference>
<accession>A0ABQ0MZ29</accession>
<evidence type="ECO:0000259" key="6">
    <source>
        <dbReference type="PROSITE" id="PS51192"/>
    </source>
</evidence>
<feature type="coiled-coil region" evidence="5">
    <location>
        <begin position="146"/>
        <end position="230"/>
    </location>
</feature>
<dbReference type="SMART" id="SM00490">
    <property type="entry name" value="HELICc"/>
    <property type="match status" value="1"/>
</dbReference>
<dbReference type="InterPro" id="IPR027417">
    <property type="entry name" value="P-loop_NTPase"/>
</dbReference>
<dbReference type="PROSITE" id="PS51192">
    <property type="entry name" value="HELICASE_ATP_BIND_1"/>
    <property type="match status" value="1"/>
</dbReference>
<keyword evidence="3" id="KW-1133">Transmembrane helix</keyword>
<keyword evidence="4" id="KW-0472">Membrane</keyword>
<dbReference type="Proteomes" id="UP000197068">
    <property type="component" value="Unassembled WGS sequence"/>
</dbReference>
<feature type="domain" description="Helicase C-terminal" evidence="7">
    <location>
        <begin position="727"/>
        <end position="888"/>
    </location>
</feature>
<proteinExistence type="predicted"/>
<comment type="caution">
    <text evidence="8">The sequence shown here is derived from an EMBL/GenBank/DDBJ whole genome shotgun (WGS) entry which is preliminary data.</text>
</comment>
<evidence type="ECO:0000256" key="3">
    <source>
        <dbReference type="ARBA" id="ARBA00022989"/>
    </source>
</evidence>
<keyword evidence="9" id="KW-1185">Reference proteome</keyword>
<evidence type="ECO:0000313" key="9">
    <source>
        <dbReference type="Proteomes" id="UP000197068"/>
    </source>
</evidence>
<protein>
    <submittedName>
        <fullName evidence="8">Type I restriction enzyme EcoKI R protein</fullName>
        <ecNumber evidence="8">3.1.21.3</ecNumber>
    </submittedName>
</protein>
<dbReference type="PANTHER" id="PTHR47396">
    <property type="entry name" value="TYPE I RESTRICTION ENZYME ECOKI R PROTEIN"/>
    <property type="match status" value="1"/>
</dbReference>
<dbReference type="PANTHER" id="PTHR47396:SF1">
    <property type="entry name" value="ATP-DEPENDENT HELICASE IRC3-RELATED"/>
    <property type="match status" value="1"/>
</dbReference>
<evidence type="ECO:0000256" key="5">
    <source>
        <dbReference type="SAM" id="Coils"/>
    </source>
</evidence>
<evidence type="ECO:0000256" key="4">
    <source>
        <dbReference type="ARBA" id="ARBA00023136"/>
    </source>
</evidence>
<dbReference type="SUPFAM" id="SSF53474">
    <property type="entry name" value="alpha/beta-Hydrolases"/>
    <property type="match status" value="1"/>
</dbReference>
<dbReference type="InterPro" id="IPR014001">
    <property type="entry name" value="Helicase_ATP-bd"/>
</dbReference>
<dbReference type="CDD" id="cd18799">
    <property type="entry name" value="SF2_C_EcoAI-like"/>
    <property type="match status" value="1"/>
</dbReference>
<evidence type="ECO:0000259" key="7">
    <source>
        <dbReference type="PROSITE" id="PS51194"/>
    </source>
</evidence>
<dbReference type="EC" id="3.1.21.3" evidence="8"/>
<comment type="subcellular location">
    <subcellularLocation>
        <location evidence="1">Membrane</location>
        <topology evidence="1">Multi-pass membrane protein</topology>
    </subcellularLocation>
</comment>
<dbReference type="InterPro" id="IPR006935">
    <property type="entry name" value="Helicase/UvrB_N"/>
</dbReference>
<dbReference type="GO" id="GO:0009035">
    <property type="term" value="F:type I site-specific deoxyribonuclease activity"/>
    <property type="evidence" value="ECO:0007669"/>
    <property type="project" value="UniProtKB-EC"/>
</dbReference>
<dbReference type="Pfam" id="PF04851">
    <property type="entry name" value="ResIII"/>
    <property type="match status" value="1"/>
</dbReference>
<evidence type="ECO:0000256" key="1">
    <source>
        <dbReference type="ARBA" id="ARBA00004141"/>
    </source>
</evidence>
<dbReference type="Gene3D" id="3.40.50.300">
    <property type="entry name" value="P-loop containing nucleotide triphosphate hydrolases"/>
    <property type="match status" value="2"/>
</dbReference>
<name>A0ABQ0MZ29_9GAMM</name>
<feature type="domain" description="Helicase ATP-binding" evidence="6">
    <location>
        <begin position="474"/>
        <end position="655"/>
    </location>
</feature>
<evidence type="ECO:0000256" key="2">
    <source>
        <dbReference type="ARBA" id="ARBA00022692"/>
    </source>
</evidence>
<gene>
    <name evidence="8" type="primary">hsdR</name>
    <name evidence="8" type="ORF">MTCD1_03259</name>
</gene>
<dbReference type="NCBIfam" id="NF008521">
    <property type="entry name" value="PRK11448.1"/>
    <property type="match status" value="1"/>
</dbReference>
<dbReference type="InterPro" id="IPR029058">
    <property type="entry name" value="AB_hydrolase_fold"/>
</dbReference>
<keyword evidence="5" id="KW-0175">Coiled coil</keyword>